<dbReference type="GO" id="GO:0015344">
    <property type="term" value="F:siderophore uptake transmembrane transporter activity"/>
    <property type="evidence" value="ECO:0007669"/>
    <property type="project" value="TreeGrafter"/>
</dbReference>
<evidence type="ECO:0000256" key="6">
    <source>
        <dbReference type="ARBA" id="ARBA00022692"/>
    </source>
</evidence>
<keyword evidence="13 14" id="KW-0998">Cell outer membrane</keyword>
<feature type="domain" description="TonB-dependent receptor-like beta-barrel" evidence="17">
    <location>
        <begin position="269"/>
        <end position="649"/>
    </location>
</feature>
<dbReference type="Gene3D" id="2.40.170.20">
    <property type="entry name" value="TonB-dependent receptor, beta-barrel domain"/>
    <property type="match status" value="1"/>
</dbReference>
<evidence type="ECO:0000256" key="7">
    <source>
        <dbReference type="ARBA" id="ARBA00022729"/>
    </source>
</evidence>
<evidence type="ECO:0000256" key="8">
    <source>
        <dbReference type="ARBA" id="ARBA00023004"/>
    </source>
</evidence>
<dbReference type="EMBL" id="AWOR01000068">
    <property type="protein sequence ID" value="KGH26858.1"/>
    <property type="molecule type" value="Genomic_DNA"/>
</dbReference>
<dbReference type="InterPro" id="IPR039426">
    <property type="entry name" value="TonB-dep_rcpt-like"/>
</dbReference>
<evidence type="ECO:0000256" key="9">
    <source>
        <dbReference type="ARBA" id="ARBA00023065"/>
    </source>
</evidence>
<evidence type="ECO:0000313" key="20">
    <source>
        <dbReference type="Proteomes" id="UP000029553"/>
    </source>
</evidence>
<dbReference type="InterPro" id="IPR036942">
    <property type="entry name" value="Beta-barrel_TonB_sf"/>
</dbReference>
<evidence type="ECO:0000256" key="5">
    <source>
        <dbReference type="ARBA" id="ARBA00022496"/>
    </source>
</evidence>
<dbReference type="InterPro" id="IPR012910">
    <property type="entry name" value="Plug_dom"/>
</dbReference>
<dbReference type="PROSITE" id="PS52016">
    <property type="entry name" value="TONB_DEPENDENT_REC_3"/>
    <property type="match status" value="1"/>
</dbReference>
<sequence length="684" mass="75733">MPLLRAAARQGLLTCGCAALCTGAVWARAGQDGDKTLPEVQVSAMVKGQALDEAQRAFSVTEFRRDEIREQPRQEVESLWSLVPGMHVNHYQLSGVANALVLRGFGGGGHGGDVAATLDGIPLNEAMSHADGYFDLNVVVPLELDQLNVYRGPVSVLQGNYNRAGLLELRTRRSGSYTELDVSAGSHGMFDAQAALGRGLEGGDQLNLAAQHSRGDGARPASRHERSTISGTWKHHVHEKLDISLSGRWHEARGDSPGYLTEAQWRENPQGKDSRVVGDGADKHFGTLRLDAQYALDADTRLLGFVYGTQQDFVRWFTRPRSATWMQREERYDRSVLGAGLNVGGKSRLAARELNWMLGLEQVRESTDYGYWDGLLDRRRTGPALNDRNTRLDNTAIYGQAGWQPTAWLQTTAALRWDHFDGRCRLLGAEAGGDECNRMQGRSHASPKLGALVQLNARTAVRASWSQGFALPSDFAKYALRNSDLHANIFRQSELGVEWKPSAHWLIDASLYRIGSSHEIRNTAPGEYENLGATVRKGVELQLHWLPSRHWHVEWAYGHNRSEVTQNANAALLGRRVVAVPEYTSTLHARWMPRSDVSVHGLLRHVGRAPINTGNTEWAGSYRWLDLGLQYRLPANIARNARLSLWLRNAANTRYASTTTMIAGQRLVAPGAPRSVQLGLQFSL</sequence>
<evidence type="ECO:0000256" key="12">
    <source>
        <dbReference type="ARBA" id="ARBA00023170"/>
    </source>
</evidence>
<evidence type="ECO:0000256" key="16">
    <source>
        <dbReference type="SAM" id="MobiDB-lite"/>
    </source>
</evidence>
<keyword evidence="7" id="KW-0732">Signal</keyword>
<comment type="similarity">
    <text evidence="2 14 15">Belongs to the TonB-dependent receptor family.</text>
</comment>
<evidence type="ECO:0000256" key="13">
    <source>
        <dbReference type="ARBA" id="ARBA00023237"/>
    </source>
</evidence>
<comment type="caution">
    <text evidence="19">The sequence shown here is derived from an EMBL/GenBank/DDBJ whole genome shotgun (WGS) entry which is preliminary data.</text>
</comment>
<evidence type="ECO:0000313" key="19">
    <source>
        <dbReference type="EMBL" id="KGH26858.1"/>
    </source>
</evidence>
<evidence type="ECO:0000259" key="17">
    <source>
        <dbReference type="Pfam" id="PF00593"/>
    </source>
</evidence>
<dbReference type="PANTHER" id="PTHR32552:SF68">
    <property type="entry name" value="FERRICHROME OUTER MEMBRANE TRANSPORTER_PHAGE RECEPTOR"/>
    <property type="match status" value="1"/>
</dbReference>
<comment type="subcellular location">
    <subcellularLocation>
        <location evidence="1 14">Cell outer membrane</location>
        <topology evidence="1 14">Multi-pass membrane protein</topology>
    </subcellularLocation>
</comment>
<keyword evidence="12 19" id="KW-0675">Receptor</keyword>
<keyword evidence="11 14" id="KW-0472">Membrane</keyword>
<proteinExistence type="inferred from homology"/>
<evidence type="ECO:0000256" key="10">
    <source>
        <dbReference type="ARBA" id="ARBA00023077"/>
    </source>
</evidence>
<evidence type="ECO:0000256" key="11">
    <source>
        <dbReference type="ARBA" id="ARBA00023136"/>
    </source>
</evidence>
<feature type="compositionally biased region" description="Basic and acidic residues" evidence="16">
    <location>
        <begin position="213"/>
        <end position="227"/>
    </location>
</feature>
<dbReference type="Pfam" id="PF07715">
    <property type="entry name" value="Plug"/>
    <property type="match status" value="1"/>
</dbReference>
<keyword evidence="5" id="KW-0410">Iron transport</keyword>
<dbReference type="InterPro" id="IPR000531">
    <property type="entry name" value="Beta-barrel_TonB"/>
</dbReference>
<dbReference type="Gene3D" id="2.170.130.10">
    <property type="entry name" value="TonB-dependent receptor, plug domain"/>
    <property type="match status" value="1"/>
</dbReference>
<protein>
    <submittedName>
        <fullName evidence="19">TonB-denpendent receptor</fullName>
    </submittedName>
</protein>
<evidence type="ECO:0000256" key="4">
    <source>
        <dbReference type="ARBA" id="ARBA00022452"/>
    </source>
</evidence>
<name>A0A096FAS0_COMTE</name>
<keyword evidence="8" id="KW-0408">Iron</keyword>
<dbReference type="Pfam" id="PF00593">
    <property type="entry name" value="TonB_dep_Rec_b-barrel"/>
    <property type="match status" value="1"/>
</dbReference>
<keyword evidence="3 14" id="KW-0813">Transport</keyword>
<evidence type="ECO:0000256" key="3">
    <source>
        <dbReference type="ARBA" id="ARBA00022448"/>
    </source>
</evidence>
<keyword evidence="10 15" id="KW-0798">TonB box</keyword>
<dbReference type="Proteomes" id="UP000029553">
    <property type="component" value="Unassembled WGS sequence"/>
</dbReference>
<dbReference type="AlphaFoldDB" id="A0A096FAS0"/>
<gene>
    <name evidence="19" type="ORF">P353_22110</name>
</gene>
<evidence type="ECO:0000259" key="18">
    <source>
        <dbReference type="Pfam" id="PF07715"/>
    </source>
</evidence>
<organism evidence="19 20">
    <name type="scientific">Comamonas testosteroni</name>
    <name type="common">Pseudomonas testosteroni</name>
    <dbReference type="NCBI Taxonomy" id="285"/>
    <lineage>
        <taxon>Bacteria</taxon>
        <taxon>Pseudomonadati</taxon>
        <taxon>Pseudomonadota</taxon>
        <taxon>Betaproteobacteria</taxon>
        <taxon>Burkholderiales</taxon>
        <taxon>Comamonadaceae</taxon>
        <taxon>Comamonas</taxon>
    </lineage>
</organism>
<keyword evidence="6 14" id="KW-0812">Transmembrane</keyword>
<feature type="region of interest" description="Disordered" evidence="16">
    <location>
        <begin position="211"/>
        <end position="231"/>
    </location>
</feature>
<feature type="domain" description="TonB-dependent receptor plug" evidence="18">
    <location>
        <begin position="57"/>
        <end position="164"/>
    </location>
</feature>
<dbReference type="SUPFAM" id="SSF56935">
    <property type="entry name" value="Porins"/>
    <property type="match status" value="1"/>
</dbReference>
<evidence type="ECO:0000256" key="14">
    <source>
        <dbReference type="PROSITE-ProRule" id="PRU01360"/>
    </source>
</evidence>
<dbReference type="PANTHER" id="PTHR32552">
    <property type="entry name" value="FERRICHROME IRON RECEPTOR-RELATED"/>
    <property type="match status" value="1"/>
</dbReference>
<evidence type="ECO:0000256" key="1">
    <source>
        <dbReference type="ARBA" id="ARBA00004571"/>
    </source>
</evidence>
<reference evidence="19 20" key="1">
    <citation type="submission" date="2013-09" db="EMBL/GenBank/DDBJ databases">
        <title>High correlation between genotypes and phenotypes of environmental bacteria Comamonas testosteroni strains.</title>
        <authorList>
            <person name="Liu L."/>
            <person name="Zhu W."/>
            <person name="Xia X."/>
            <person name="Xu B."/>
            <person name="Luo M."/>
            <person name="Wang G."/>
        </authorList>
    </citation>
    <scope>NUCLEOTIDE SEQUENCE [LARGE SCALE GENOMIC DNA]</scope>
    <source>
        <strain evidence="19 20">JL40</strain>
    </source>
</reference>
<evidence type="ECO:0000256" key="15">
    <source>
        <dbReference type="RuleBase" id="RU003357"/>
    </source>
</evidence>
<dbReference type="GO" id="GO:0009279">
    <property type="term" value="C:cell outer membrane"/>
    <property type="evidence" value="ECO:0007669"/>
    <property type="project" value="UniProtKB-SubCell"/>
</dbReference>
<dbReference type="InterPro" id="IPR037066">
    <property type="entry name" value="Plug_dom_sf"/>
</dbReference>
<accession>A0A096FAS0</accession>
<evidence type="ECO:0000256" key="2">
    <source>
        <dbReference type="ARBA" id="ARBA00009810"/>
    </source>
</evidence>
<keyword evidence="9" id="KW-0406">Ion transport</keyword>
<keyword evidence="4 14" id="KW-1134">Transmembrane beta strand</keyword>